<evidence type="ECO:0000313" key="11">
    <source>
        <dbReference type="EMBL" id="KAF2670745.1"/>
    </source>
</evidence>
<evidence type="ECO:0000256" key="3">
    <source>
        <dbReference type="ARBA" id="ARBA00022603"/>
    </source>
</evidence>
<proteinExistence type="inferred from homology"/>
<dbReference type="Proteomes" id="UP000799302">
    <property type="component" value="Unassembled WGS sequence"/>
</dbReference>
<dbReference type="GO" id="GO:0032259">
    <property type="term" value="P:methylation"/>
    <property type="evidence" value="ECO:0007669"/>
    <property type="project" value="UniProtKB-KW"/>
</dbReference>
<dbReference type="PROSITE" id="PS00094">
    <property type="entry name" value="C5_MTASE_1"/>
    <property type="match status" value="1"/>
</dbReference>
<evidence type="ECO:0000256" key="5">
    <source>
        <dbReference type="ARBA" id="ARBA00022691"/>
    </source>
</evidence>
<dbReference type="OrthoDB" id="5376140at2759"/>
<feature type="region of interest" description="Disordered" evidence="9">
    <location>
        <begin position="1183"/>
        <end position="1257"/>
    </location>
</feature>
<dbReference type="InterPro" id="IPR001025">
    <property type="entry name" value="BAH_dom"/>
</dbReference>
<dbReference type="InterPro" id="IPR029063">
    <property type="entry name" value="SAM-dependent_MTases_sf"/>
</dbReference>
<feature type="domain" description="BAH" evidence="10">
    <location>
        <begin position="358"/>
        <end position="489"/>
    </location>
</feature>
<dbReference type="PANTHER" id="PTHR10629:SF54">
    <property type="entry name" value="DNA METHYLTRANSFERASE DIM-2"/>
    <property type="match status" value="1"/>
</dbReference>
<keyword evidence="7" id="KW-0539">Nucleus</keyword>
<feature type="region of interest" description="Disordered" evidence="9">
    <location>
        <begin position="1354"/>
        <end position="1388"/>
    </location>
</feature>
<keyword evidence="3 8" id="KW-0489">Methyltransferase</keyword>
<feature type="compositionally biased region" description="Low complexity" evidence="9">
    <location>
        <begin position="1133"/>
        <end position="1146"/>
    </location>
</feature>
<dbReference type="Gene3D" id="2.30.30.490">
    <property type="match status" value="1"/>
</dbReference>
<dbReference type="PROSITE" id="PS51038">
    <property type="entry name" value="BAH"/>
    <property type="match status" value="1"/>
</dbReference>
<gene>
    <name evidence="11" type="ORF">BT63DRAFT_385133</name>
</gene>
<feature type="region of interest" description="Disordered" evidence="9">
    <location>
        <begin position="1313"/>
        <end position="1339"/>
    </location>
</feature>
<comment type="subcellular location">
    <subcellularLocation>
        <location evidence="1">Nucleus</location>
    </subcellularLocation>
</comment>
<dbReference type="GO" id="GO:0044027">
    <property type="term" value="P:negative regulation of gene expression via chromosomal CpG island methylation"/>
    <property type="evidence" value="ECO:0007669"/>
    <property type="project" value="TreeGrafter"/>
</dbReference>
<keyword evidence="12" id="KW-1185">Reference proteome</keyword>
<dbReference type="GO" id="GO:0003682">
    <property type="term" value="F:chromatin binding"/>
    <property type="evidence" value="ECO:0007669"/>
    <property type="project" value="InterPro"/>
</dbReference>
<dbReference type="PROSITE" id="PS51679">
    <property type="entry name" value="SAM_MT_C5"/>
    <property type="match status" value="1"/>
</dbReference>
<dbReference type="GO" id="GO:0003886">
    <property type="term" value="F:DNA (cytosine-5-)-methyltransferase activity"/>
    <property type="evidence" value="ECO:0007669"/>
    <property type="project" value="UniProtKB-EC"/>
</dbReference>
<evidence type="ECO:0000259" key="10">
    <source>
        <dbReference type="PROSITE" id="PS51038"/>
    </source>
</evidence>
<dbReference type="SUPFAM" id="SSF53335">
    <property type="entry name" value="S-adenosyl-L-methionine-dependent methyltransferases"/>
    <property type="match status" value="1"/>
</dbReference>
<comment type="similarity">
    <text evidence="8">Belongs to the class I-like SAM-binding methyltransferase superfamily. C5-methyltransferase family.</text>
</comment>
<evidence type="ECO:0000256" key="4">
    <source>
        <dbReference type="ARBA" id="ARBA00022679"/>
    </source>
</evidence>
<keyword evidence="4 8" id="KW-0808">Transferase</keyword>
<accession>A0A6A6UEN6</accession>
<feature type="region of interest" description="Disordered" evidence="9">
    <location>
        <begin position="1"/>
        <end position="33"/>
    </location>
</feature>
<evidence type="ECO:0000256" key="9">
    <source>
        <dbReference type="SAM" id="MobiDB-lite"/>
    </source>
</evidence>
<keyword evidence="5 8" id="KW-0949">S-adenosyl-L-methionine</keyword>
<feature type="compositionally biased region" description="Basic and acidic residues" evidence="9">
    <location>
        <begin position="1205"/>
        <end position="1235"/>
    </location>
</feature>
<evidence type="ECO:0000256" key="7">
    <source>
        <dbReference type="ARBA" id="ARBA00023242"/>
    </source>
</evidence>
<dbReference type="Pfam" id="PF25423">
    <property type="entry name" value="DUF7893"/>
    <property type="match status" value="1"/>
</dbReference>
<feature type="compositionally biased region" description="Low complexity" evidence="9">
    <location>
        <begin position="1237"/>
        <end position="1256"/>
    </location>
</feature>
<dbReference type="InterPro" id="IPR018117">
    <property type="entry name" value="C5_DNA_meth_AS"/>
</dbReference>
<protein>
    <recommendedName>
        <fullName evidence="2">DNA (cytosine-5-)-methyltransferase</fullName>
        <ecNumber evidence="2">2.1.1.37</ecNumber>
    </recommendedName>
</protein>
<evidence type="ECO:0000256" key="6">
    <source>
        <dbReference type="ARBA" id="ARBA00023125"/>
    </source>
</evidence>
<sequence length="1404" mass="157690">MPFLRPVVDSSDEDVRSSSGSGSGSNGDEKTGLSFVQVDAGETRIPTSRFLPFHPPLPISNEKDAIEGLQKLWRSDVSKLKNRKDDIEEEDCPVVLQHFTIYRQRHGVYEMVELHHLETTDRMQTISEMLFDGILTLKNKEFFVQKCRFSILSVGGYDALNSPRESWIRSKWSDYHGQWYKLGNPSGEYKKYFEVFQWVADLGKYFISYLEHFPQVQFSSFESEFSRWLDQNCYSDTYASWRQQYGKTDFRNALTAYHQWLWKEADGLSNRKLINHPIWQEFRHDTLGAIPEQPIVQKDTIVTPLVHNCFKHMYFGLCLKPTGFQPQVEQRRQLRRKELCMPEVPATTKPILCFTSSKTVKMGDFVAIDRDSDDHGSRWKGAASVVWFAYVREIIPARDPILKITWLYSPEDTIIGNAYYPVQNELFWSDHEGDKIPLSEVIGVVDIDICPRSIPKDKYFIRQKYQNTEHAFVAFNKKDLQQLRARATVTNKLAYACGDTVLYRYEGRLEPGIIDDISEHRIRIRRLSRLGSYFESSAMNELAWTENFLSLNPSCLSHKCYIIFIKPRDKVPLLYDRNGQGNCFFISHVFKDGAMVALEAIPSGVMKIGPSFESVSRLPLRSISLFSGGGNFDRGLEEAGAIRTTHVVELDQNAIHTFRVNCEHVDEVKFFQGSVDDHIYAAITGLTNPNVPLIGEIDNISGGSPCQGFSMLQMDTNSLDSMRKASKIASFLSYVDTYLPRFAILENVPSMKRLLGPQKDQSVLKQVIATLVSMGYQTQICLLDAWSFGAPQSRTRLFIQIASPDMVLPEIPRPTHAHPLNPRKSSLGVAPNGENFGERNLDIAPFPTVTAQSCTEDLPKMEFYQNIKFPNHKSFRAKPMEELIIRRIPKNTTMGLVDAINGGLMPSAIAEYWSKHTNVRRAKTSNSFKRIPSNALFPTITTSINASDAINGRVIHWDQNRIISLEEARRAQGYLENDVILGSMRNQWKIVGNSVARPVALNLGLAIREAWLASPDPSNTPRRTQHFTSNVIIDLTGSLGSSQREVSSQLSQLSLTRVQVVIDIDVSQSNHQSRNEQRHGNTVWHKNDIIMTEPEAIKHDLHDLVNGRMVELLTPDQNMKHDTRQVQKYENGSSNSPISSASTSQSGTRRNIRAPTQTMAMAGVPANDRVKIQSTSRAMTAVVRISPSRASSSTEPLNVVSRNDLLPRKRNLEDRSDVTKQNGEKRARSIDRPRFEPSLPASLSNSSSTVSTNNAPEIRRPASACSFRGPGQWSSGPITPKCAVPDTPSVFSAPSAMATCPQTQIPLTFSGSMKPPTSRASLPGVLATSASPTSRHGATYPQIAVPCSRSLGSPQITSWKSGPSSSSWNPMPNTNLGGPPNRPLTEASWTKFSEPEFSSYTGAW</sequence>
<dbReference type="Pfam" id="PF00145">
    <property type="entry name" value="DNA_methylase"/>
    <property type="match status" value="1"/>
</dbReference>
<keyword evidence="6" id="KW-0238">DNA-binding</keyword>
<dbReference type="PRINTS" id="PR00105">
    <property type="entry name" value="C5METTRFRASE"/>
</dbReference>
<evidence type="ECO:0000313" key="12">
    <source>
        <dbReference type="Proteomes" id="UP000799302"/>
    </source>
</evidence>
<evidence type="ECO:0000256" key="8">
    <source>
        <dbReference type="PROSITE-ProRule" id="PRU01016"/>
    </source>
</evidence>
<dbReference type="InterPro" id="IPR043151">
    <property type="entry name" value="BAH_sf"/>
</dbReference>
<dbReference type="PANTHER" id="PTHR10629">
    <property type="entry name" value="CYTOSINE-SPECIFIC METHYLTRANSFERASE"/>
    <property type="match status" value="1"/>
</dbReference>
<dbReference type="GO" id="GO:0003677">
    <property type="term" value="F:DNA binding"/>
    <property type="evidence" value="ECO:0007669"/>
    <property type="project" value="UniProtKB-KW"/>
</dbReference>
<feature type="region of interest" description="Disordered" evidence="9">
    <location>
        <begin position="1128"/>
        <end position="1158"/>
    </location>
</feature>
<dbReference type="InterPro" id="IPR057215">
    <property type="entry name" value="DUF7893"/>
</dbReference>
<dbReference type="Gene3D" id="3.40.50.150">
    <property type="entry name" value="Vaccinia Virus protein VP39"/>
    <property type="match status" value="1"/>
</dbReference>
<evidence type="ECO:0000256" key="1">
    <source>
        <dbReference type="ARBA" id="ARBA00004123"/>
    </source>
</evidence>
<dbReference type="EC" id="2.1.1.37" evidence="2"/>
<evidence type="ECO:0000256" key="2">
    <source>
        <dbReference type="ARBA" id="ARBA00011975"/>
    </source>
</evidence>
<name>A0A6A6UEN6_9PEZI</name>
<feature type="active site" evidence="8">
    <location>
        <position position="706"/>
    </location>
</feature>
<feature type="compositionally biased region" description="Low complexity" evidence="9">
    <location>
        <begin position="1358"/>
        <end position="1367"/>
    </location>
</feature>
<dbReference type="GO" id="GO:0005634">
    <property type="term" value="C:nucleus"/>
    <property type="evidence" value="ECO:0007669"/>
    <property type="project" value="UniProtKB-SubCell"/>
</dbReference>
<dbReference type="InterPro" id="IPR050390">
    <property type="entry name" value="C5-Methyltransferase"/>
</dbReference>
<organism evidence="11 12">
    <name type="scientific">Microthyrium microscopicum</name>
    <dbReference type="NCBI Taxonomy" id="703497"/>
    <lineage>
        <taxon>Eukaryota</taxon>
        <taxon>Fungi</taxon>
        <taxon>Dikarya</taxon>
        <taxon>Ascomycota</taxon>
        <taxon>Pezizomycotina</taxon>
        <taxon>Dothideomycetes</taxon>
        <taxon>Dothideomycetes incertae sedis</taxon>
        <taxon>Microthyriales</taxon>
        <taxon>Microthyriaceae</taxon>
        <taxon>Microthyrium</taxon>
    </lineage>
</organism>
<reference evidence="11" key="1">
    <citation type="journal article" date="2020" name="Stud. Mycol.">
        <title>101 Dothideomycetes genomes: a test case for predicting lifestyles and emergence of pathogens.</title>
        <authorList>
            <person name="Haridas S."/>
            <person name="Albert R."/>
            <person name="Binder M."/>
            <person name="Bloem J."/>
            <person name="Labutti K."/>
            <person name="Salamov A."/>
            <person name="Andreopoulos B."/>
            <person name="Baker S."/>
            <person name="Barry K."/>
            <person name="Bills G."/>
            <person name="Bluhm B."/>
            <person name="Cannon C."/>
            <person name="Castanera R."/>
            <person name="Culley D."/>
            <person name="Daum C."/>
            <person name="Ezra D."/>
            <person name="Gonzalez J."/>
            <person name="Henrissat B."/>
            <person name="Kuo A."/>
            <person name="Liang C."/>
            <person name="Lipzen A."/>
            <person name="Lutzoni F."/>
            <person name="Magnuson J."/>
            <person name="Mondo S."/>
            <person name="Nolan M."/>
            <person name="Ohm R."/>
            <person name="Pangilinan J."/>
            <person name="Park H.-J."/>
            <person name="Ramirez L."/>
            <person name="Alfaro M."/>
            <person name="Sun H."/>
            <person name="Tritt A."/>
            <person name="Yoshinaga Y."/>
            <person name="Zwiers L.-H."/>
            <person name="Turgeon B."/>
            <person name="Goodwin S."/>
            <person name="Spatafora J."/>
            <person name="Crous P."/>
            <person name="Grigoriev I."/>
        </authorList>
    </citation>
    <scope>NUCLEOTIDE SEQUENCE</scope>
    <source>
        <strain evidence="11">CBS 115976</strain>
    </source>
</reference>
<dbReference type="InterPro" id="IPR001525">
    <property type="entry name" value="C5_MeTfrase"/>
</dbReference>
<dbReference type="EMBL" id="MU004233">
    <property type="protein sequence ID" value="KAF2670745.1"/>
    <property type="molecule type" value="Genomic_DNA"/>
</dbReference>
<dbReference type="Gene3D" id="3.90.120.10">
    <property type="entry name" value="DNA Methylase, subunit A, domain 2"/>
    <property type="match status" value="1"/>
</dbReference>